<evidence type="ECO:0000256" key="2">
    <source>
        <dbReference type="ARBA" id="ARBA00023002"/>
    </source>
</evidence>
<dbReference type="PRINTS" id="PR00080">
    <property type="entry name" value="SDRFAMILY"/>
</dbReference>
<dbReference type="InterPro" id="IPR002347">
    <property type="entry name" value="SDR_fam"/>
</dbReference>
<dbReference type="PRINTS" id="PR00081">
    <property type="entry name" value="GDHRDH"/>
</dbReference>
<dbReference type="PANTHER" id="PTHR42760:SF40">
    <property type="entry name" value="3-OXOACYL-[ACYL-CARRIER-PROTEIN] REDUCTASE, CHLOROPLASTIC"/>
    <property type="match status" value="1"/>
</dbReference>
<dbReference type="RefSeq" id="WP_220204516.1">
    <property type="nucleotide sequence ID" value="NZ_BNJK01000001.1"/>
</dbReference>
<gene>
    <name evidence="3" type="ORF">KSF_037940</name>
</gene>
<dbReference type="InterPro" id="IPR036291">
    <property type="entry name" value="NAD(P)-bd_dom_sf"/>
</dbReference>
<protein>
    <submittedName>
        <fullName evidence="3">Beta-ketoacyl-ACP reductase</fullName>
    </submittedName>
</protein>
<proteinExistence type="inferred from homology"/>
<dbReference type="PANTHER" id="PTHR42760">
    <property type="entry name" value="SHORT-CHAIN DEHYDROGENASES/REDUCTASES FAMILY MEMBER"/>
    <property type="match status" value="1"/>
</dbReference>
<dbReference type="AlphaFoldDB" id="A0A8J3IFS1"/>
<keyword evidence="4" id="KW-1185">Reference proteome</keyword>
<dbReference type="EMBL" id="BNJK01000001">
    <property type="protein sequence ID" value="GHO93746.1"/>
    <property type="molecule type" value="Genomic_DNA"/>
</dbReference>
<dbReference type="GO" id="GO:0030497">
    <property type="term" value="P:fatty acid elongation"/>
    <property type="evidence" value="ECO:0007669"/>
    <property type="project" value="TreeGrafter"/>
</dbReference>
<organism evidence="3 4">
    <name type="scientific">Reticulibacter mediterranei</name>
    <dbReference type="NCBI Taxonomy" id="2778369"/>
    <lineage>
        <taxon>Bacteria</taxon>
        <taxon>Bacillati</taxon>
        <taxon>Chloroflexota</taxon>
        <taxon>Ktedonobacteria</taxon>
        <taxon>Ktedonobacterales</taxon>
        <taxon>Reticulibacteraceae</taxon>
        <taxon>Reticulibacter</taxon>
    </lineage>
</organism>
<accession>A0A8J3IFS1</accession>
<keyword evidence="2" id="KW-0560">Oxidoreductase</keyword>
<sequence>MTQNVQRFVNKVVIVTGAASGIGRAIAQRFAREGAHVVVNDVNADATAKTVQAMIDAGGSALAVVADVSDKSQVDRLFDTTLEHFGTVDVLVNNAGLINVERHFLEGDEAWWDRVLSVNLKGVFLCSLRAAHIMARRHHGVIINMSSGGASHSHRGMAAYDAAKGGIESLTRATALDLAPYGIRVNALVPGSIDTQGMDPQIKKERGVTIPLGRVGEPEDMAGPAVFLASEDAGYITGHIIAVDGGLLSQQRPPQVDIFPLSRFPRLEEGE</sequence>
<dbReference type="FunFam" id="3.40.50.720:FF:000084">
    <property type="entry name" value="Short-chain dehydrogenase reductase"/>
    <property type="match status" value="1"/>
</dbReference>
<evidence type="ECO:0000313" key="3">
    <source>
        <dbReference type="EMBL" id="GHO93746.1"/>
    </source>
</evidence>
<comment type="caution">
    <text evidence="3">The sequence shown here is derived from an EMBL/GenBank/DDBJ whole genome shotgun (WGS) entry which is preliminary data.</text>
</comment>
<dbReference type="NCBIfam" id="NF005559">
    <property type="entry name" value="PRK07231.1"/>
    <property type="match status" value="1"/>
</dbReference>
<evidence type="ECO:0000256" key="1">
    <source>
        <dbReference type="ARBA" id="ARBA00006484"/>
    </source>
</evidence>
<evidence type="ECO:0000313" key="4">
    <source>
        <dbReference type="Proteomes" id="UP000597444"/>
    </source>
</evidence>
<dbReference type="Proteomes" id="UP000597444">
    <property type="component" value="Unassembled WGS sequence"/>
</dbReference>
<dbReference type="Gene3D" id="3.40.50.720">
    <property type="entry name" value="NAD(P)-binding Rossmann-like Domain"/>
    <property type="match status" value="1"/>
</dbReference>
<name>A0A8J3IFS1_9CHLR</name>
<comment type="similarity">
    <text evidence="1">Belongs to the short-chain dehydrogenases/reductases (SDR) family.</text>
</comment>
<dbReference type="GO" id="GO:0016616">
    <property type="term" value="F:oxidoreductase activity, acting on the CH-OH group of donors, NAD or NADP as acceptor"/>
    <property type="evidence" value="ECO:0007669"/>
    <property type="project" value="TreeGrafter"/>
</dbReference>
<dbReference type="Pfam" id="PF13561">
    <property type="entry name" value="adh_short_C2"/>
    <property type="match status" value="1"/>
</dbReference>
<dbReference type="SUPFAM" id="SSF51735">
    <property type="entry name" value="NAD(P)-binding Rossmann-fold domains"/>
    <property type="match status" value="1"/>
</dbReference>
<reference evidence="3" key="1">
    <citation type="submission" date="2020-10" db="EMBL/GenBank/DDBJ databases">
        <title>Taxonomic study of unclassified bacteria belonging to the class Ktedonobacteria.</title>
        <authorList>
            <person name="Yabe S."/>
            <person name="Wang C.M."/>
            <person name="Zheng Y."/>
            <person name="Sakai Y."/>
            <person name="Cavaletti L."/>
            <person name="Monciardini P."/>
            <person name="Donadio S."/>
        </authorList>
    </citation>
    <scope>NUCLEOTIDE SEQUENCE</scope>
    <source>
        <strain evidence="3">ID150040</strain>
    </source>
</reference>